<evidence type="ECO:0000313" key="2">
    <source>
        <dbReference type="Proteomes" id="UP000235584"/>
    </source>
</evidence>
<sequence length="359" mass="41286">MREMECVRQNPATDEYIKKLLKEADLSPKFITWEDSRVSANSPLLLIVDEDHIDALIDVCQERDLKLVVALNTRREFKLVSQLKDHFDKIFGFIDLSQEINYNTPLLKNYINMNFSAHAVKLDQLASDLEKVYEFTRSELTRVKDLHDRLVKVRVDSLKGVTVTSKFMAGEKSGGEFFDMIQTDQNFLFIQAGSDSYILSSLILSELEVLKNSTPTTAVKAQSEHFEKMINHHAKENNAELSYCIINIDLKTLQVDCQFKGNGSLFYQGELIDFSEPVKLKLKPAEKFYLLSSGALKNLKELNPKLSLKSFYKDNNDKNTRDLINEFFFEVSRNKAGNFLIYDALMSVIEVDQKTLYQI</sequence>
<name>A0A2K9NVV5_BACTC</name>
<dbReference type="KEGG" id="bsto:C0V70_16250"/>
<dbReference type="OrthoDB" id="5298716at2"/>
<organism evidence="1 2">
    <name type="scientific">Bacteriovorax stolpii</name>
    <name type="common">Bdellovibrio stolpii</name>
    <dbReference type="NCBI Taxonomy" id="960"/>
    <lineage>
        <taxon>Bacteria</taxon>
        <taxon>Pseudomonadati</taxon>
        <taxon>Bdellovibrionota</taxon>
        <taxon>Bacteriovoracia</taxon>
        <taxon>Bacteriovoracales</taxon>
        <taxon>Bacteriovoracaceae</taxon>
        <taxon>Bacteriovorax</taxon>
    </lineage>
</organism>
<evidence type="ECO:0000313" key="1">
    <source>
        <dbReference type="EMBL" id="AUN99630.1"/>
    </source>
</evidence>
<dbReference type="Proteomes" id="UP000235584">
    <property type="component" value="Chromosome"/>
</dbReference>
<proteinExistence type="predicted"/>
<dbReference type="AlphaFoldDB" id="A0A2K9NVV5"/>
<reference evidence="1 2" key="1">
    <citation type="submission" date="2018-01" db="EMBL/GenBank/DDBJ databases">
        <title>Complete genome sequence of Bacteriovorax stolpii DSM12778.</title>
        <authorList>
            <person name="Tang B."/>
            <person name="Chang J."/>
        </authorList>
    </citation>
    <scope>NUCLEOTIDE SEQUENCE [LARGE SCALE GENOMIC DNA]</scope>
    <source>
        <strain evidence="1 2">DSM 12778</strain>
    </source>
</reference>
<accession>A0A2K9NVV5</accession>
<protein>
    <submittedName>
        <fullName evidence="1">Uncharacterized protein</fullName>
    </submittedName>
</protein>
<dbReference type="RefSeq" id="WP_102244921.1">
    <property type="nucleotide sequence ID" value="NZ_CP025704.1"/>
</dbReference>
<keyword evidence="2" id="KW-1185">Reference proteome</keyword>
<dbReference type="EMBL" id="CP025704">
    <property type="protein sequence ID" value="AUN99630.1"/>
    <property type="molecule type" value="Genomic_DNA"/>
</dbReference>
<gene>
    <name evidence="1" type="ORF">C0V70_16250</name>
</gene>